<name>A0A432Y0H2_9GAMM</name>
<dbReference type="OrthoDB" id="6238758at2"/>
<sequence>MTEYSFFDGVVRLIMPAPDVPVEHPLTLELVLPDRVVPGLSLVEGESMYMGSIPLQWKVNDTGRWQTTLYLGACSEPRMTWRLTVPLQDPQNQLPPQLSLTFTSVAN</sequence>
<gene>
    <name evidence="1" type="ORF">CWI69_03255</name>
</gene>
<dbReference type="RefSeq" id="WP_126761842.1">
    <property type="nucleotide sequence ID" value="NZ_JBHLTZ010000004.1"/>
</dbReference>
<evidence type="ECO:0000313" key="1">
    <source>
        <dbReference type="EMBL" id="RUO54445.1"/>
    </source>
</evidence>
<protein>
    <submittedName>
        <fullName evidence="1">Uncharacterized protein</fullName>
    </submittedName>
</protein>
<keyword evidence="2" id="KW-1185">Reference proteome</keyword>
<accession>A0A432Y0H2</accession>
<comment type="caution">
    <text evidence="1">The sequence shown here is derived from an EMBL/GenBank/DDBJ whole genome shotgun (WGS) entry which is preliminary data.</text>
</comment>
<organism evidence="1 2">
    <name type="scientific">Pseudidiomarina halophila</name>
    <dbReference type="NCBI Taxonomy" id="1449799"/>
    <lineage>
        <taxon>Bacteria</taxon>
        <taxon>Pseudomonadati</taxon>
        <taxon>Pseudomonadota</taxon>
        <taxon>Gammaproteobacteria</taxon>
        <taxon>Alteromonadales</taxon>
        <taxon>Idiomarinaceae</taxon>
        <taxon>Pseudidiomarina</taxon>
    </lineage>
</organism>
<reference evidence="2" key="1">
    <citation type="journal article" date="2018" name="Front. Microbiol.">
        <title>Genome-Based Analysis Reveals the Taxonomy and Diversity of the Family Idiomarinaceae.</title>
        <authorList>
            <person name="Liu Y."/>
            <person name="Lai Q."/>
            <person name="Shao Z."/>
        </authorList>
    </citation>
    <scope>NUCLEOTIDE SEQUENCE [LARGE SCALE GENOMIC DNA]</scope>
    <source>
        <strain evidence="2">BH195</strain>
    </source>
</reference>
<dbReference type="AlphaFoldDB" id="A0A432Y0H2"/>
<evidence type="ECO:0000313" key="2">
    <source>
        <dbReference type="Proteomes" id="UP000287198"/>
    </source>
</evidence>
<proteinExistence type="predicted"/>
<dbReference type="Proteomes" id="UP000287198">
    <property type="component" value="Unassembled WGS sequence"/>
</dbReference>
<dbReference type="EMBL" id="PIPW01000001">
    <property type="protein sequence ID" value="RUO54445.1"/>
    <property type="molecule type" value="Genomic_DNA"/>
</dbReference>